<dbReference type="Proteomes" id="UP000002700">
    <property type="component" value="Chromosome II"/>
</dbReference>
<sequence>MSAVARLHVASRRSSARRVRFGAPFVVRFGPRPSAVGGTEPQMDVPGADAVLVLAEAACTRRARARAERARHHQVVAEVRLRREAQEFRHRVDHPVVPPLLEPRDPPLVRRARGGRDDVRRRARHPPAQLGERPERMRQAARRDEQHLALELRDRLRDGFAHPQEILGRRGLAHGDGKPALVRAAEIGPRIERRVVQRQARVVHRVDPRRTPPRLLGDRMRERRVARQIVWQLPDRVRHLVRREAARAPRMRGDHRFGRREPMAVENEHRIVIVRVEHVAPQPGEAGCEREVPAAVFAQPHGLRHHHDGRVRNEPGADDLSHGLGLLFDERVNERASGGGSRHEQQLAGRAARGEIRVRATRVGERIRAADPDLQRAVENAVEHRAGAPQEFVDARAEMLEIRPRERERAAPQQPHHIDGRHRAARAAEDHERAARPEAREARVERRRADAVVHRMHAAAVRQPAHFGGQIVERAMKHHVVRAVAARERRLPGGRHSADHPHAAPLEPLREQQPDAARRRVNEHDVAFAGAIRIVDEIVRGHALHERGGGRAQVDPVRHGDRLVLGHHHARRVAAHHGRPRDAIARLETRDVRPDREHAPGALLARRAGQRHRIAALAAIQIDEIHARRGELDEQLAAARLARGARHVLENVGAARLADFDGLHQFAPNVRQGISPPARRRARHDRDRASR</sequence>
<evidence type="ECO:0000313" key="3">
    <source>
        <dbReference type="Proteomes" id="UP000002700"/>
    </source>
</evidence>
<dbReference type="AlphaFoldDB" id="Q3JHW3"/>
<feature type="region of interest" description="Disordered" evidence="1">
    <location>
        <begin position="98"/>
        <end position="138"/>
    </location>
</feature>
<reference evidence="2 3" key="1">
    <citation type="submission" date="2005-09" db="EMBL/GenBank/DDBJ databases">
        <authorList>
            <person name="Woods D.E."/>
            <person name="Nierman W.C."/>
        </authorList>
    </citation>
    <scope>NUCLEOTIDE SEQUENCE [LARGE SCALE GENOMIC DNA]</scope>
    <source>
        <strain evidence="2 3">1710b</strain>
    </source>
</reference>
<proteinExistence type="predicted"/>
<dbReference type="EMBL" id="CP000125">
    <property type="protein sequence ID" value="ABA51291.1"/>
    <property type="molecule type" value="Genomic_DNA"/>
</dbReference>
<name>Q3JHW3_BURP1</name>
<dbReference type="KEGG" id="bpm:BURPS1710b_A1684"/>
<evidence type="ECO:0000313" key="2">
    <source>
        <dbReference type="EMBL" id="ABA51291.1"/>
    </source>
</evidence>
<gene>
    <name evidence="2" type="ordered locus">BURPS1710b_A1684</name>
</gene>
<dbReference type="EnsemblBacteria" id="ABA51291">
    <property type="protein sequence ID" value="ABA51291"/>
    <property type="gene ID" value="BURPS1710b_A1684"/>
</dbReference>
<dbReference type="HOGENOM" id="CLU_398324_0_0_4"/>
<feature type="region of interest" description="Disordered" evidence="1">
    <location>
        <begin position="668"/>
        <end position="691"/>
    </location>
</feature>
<protein>
    <submittedName>
        <fullName evidence="2">Uncharacterized protein</fullName>
    </submittedName>
</protein>
<organism evidence="2 3">
    <name type="scientific">Burkholderia pseudomallei (strain 1710b)</name>
    <dbReference type="NCBI Taxonomy" id="320372"/>
    <lineage>
        <taxon>Bacteria</taxon>
        <taxon>Pseudomonadati</taxon>
        <taxon>Pseudomonadota</taxon>
        <taxon>Betaproteobacteria</taxon>
        <taxon>Burkholderiales</taxon>
        <taxon>Burkholderiaceae</taxon>
        <taxon>Burkholderia</taxon>
        <taxon>pseudomallei group</taxon>
    </lineage>
</organism>
<feature type="region of interest" description="Disordered" evidence="1">
    <location>
        <begin position="406"/>
        <end position="448"/>
    </location>
</feature>
<feature type="compositionally biased region" description="Basic and acidic residues" evidence="1">
    <location>
        <begin position="102"/>
        <end position="120"/>
    </location>
</feature>
<accession>Q3JHW3</accession>
<evidence type="ECO:0000256" key="1">
    <source>
        <dbReference type="SAM" id="MobiDB-lite"/>
    </source>
</evidence>
<feature type="region of interest" description="Disordered" evidence="1">
    <location>
        <begin position="489"/>
        <end position="519"/>
    </location>
</feature>